<evidence type="ECO:0000256" key="1">
    <source>
        <dbReference type="ARBA" id="ARBA00022485"/>
    </source>
</evidence>
<feature type="binding site" evidence="6">
    <location>
        <position position="89"/>
    </location>
    <ligand>
        <name>[4Fe-4S] cluster</name>
        <dbReference type="ChEBI" id="CHEBI:49883"/>
        <note>4Fe-4S-S-AdoMet</note>
    </ligand>
</feature>
<feature type="domain" description="Radical SAM core" evidence="7">
    <location>
        <begin position="67"/>
        <end position="295"/>
    </location>
</feature>
<dbReference type="InterPro" id="IPR027596">
    <property type="entry name" value="AmmeMemoSam_rS"/>
</dbReference>
<dbReference type="GO" id="GO:0051539">
    <property type="term" value="F:4 iron, 4 sulfur cluster binding"/>
    <property type="evidence" value="ECO:0007669"/>
    <property type="project" value="UniProtKB-KW"/>
</dbReference>
<evidence type="ECO:0000256" key="2">
    <source>
        <dbReference type="ARBA" id="ARBA00022691"/>
    </source>
</evidence>
<accession>A0A1J4U0Z8</accession>
<dbReference type="GO" id="GO:0003824">
    <property type="term" value="F:catalytic activity"/>
    <property type="evidence" value="ECO:0007669"/>
    <property type="project" value="InterPro"/>
</dbReference>
<name>A0A1J4U0Z8_9BACT</name>
<evidence type="ECO:0000313" key="8">
    <source>
        <dbReference type="EMBL" id="OIO17624.1"/>
    </source>
</evidence>
<dbReference type="SFLD" id="SFLDG01101">
    <property type="entry name" value="Uncharacterised_Radical_SAM_Su"/>
    <property type="match status" value="1"/>
</dbReference>
<dbReference type="SFLD" id="SFLDS00029">
    <property type="entry name" value="Radical_SAM"/>
    <property type="match status" value="1"/>
</dbReference>
<dbReference type="InterPro" id="IPR034457">
    <property type="entry name" value="Organic_radical-activating"/>
</dbReference>
<evidence type="ECO:0000259" key="7">
    <source>
        <dbReference type="PROSITE" id="PS51918"/>
    </source>
</evidence>
<comment type="cofactor">
    <cofactor evidence="6">
        <name>[4Fe-4S] cluster</name>
        <dbReference type="ChEBI" id="CHEBI:49883"/>
    </cofactor>
    <text evidence="6">Binds 1 [4Fe-4S] cluster. The cluster is coordinated with 3 cysteines and an exchangeable S-adenosyl-L-methionine.</text>
</comment>
<feature type="binding site" evidence="6">
    <location>
        <position position="86"/>
    </location>
    <ligand>
        <name>[4Fe-4S] cluster</name>
        <dbReference type="ChEBI" id="CHEBI:49883"/>
        <note>4Fe-4S-S-AdoMet</note>
    </ligand>
</feature>
<sequence length="300" mass="34624">MRECRFYEKEKDSTVRCQACHHFCLIRNRQTGLCGVRKNIDGRLMLLVYGYPAAINVDPIEKKPLYHFLPGSRAFSFGTFGCNFKCKNCHNCDISQQKEQKEILNFVRNNKEFSPEKIVELAKRNNCLSIAYTYNEPTIFSEYALDIMELAHQKDLKNVWVSNGYFSDLVLEKISKYLDAINIDIKSFADDFYKKFAGARLMPVLKNVKKVKRKKIHLEITTLIIPGLTDDLTMLKNLALFIKKELGIDVPWHISAFSGVISWQLKNYPETLPKKIFEICELGKRVGLKNVYPGNIFGTT</sequence>
<evidence type="ECO:0000256" key="5">
    <source>
        <dbReference type="ARBA" id="ARBA00023014"/>
    </source>
</evidence>
<evidence type="ECO:0000313" key="9">
    <source>
        <dbReference type="Proteomes" id="UP000182465"/>
    </source>
</evidence>
<dbReference type="InterPro" id="IPR058240">
    <property type="entry name" value="rSAM_sf"/>
</dbReference>
<organism evidence="8 9">
    <name type="scientific">Candidatus Kuenenbacteria bacterium CG1_02_38_13</name>
    <dbReference type="NCBI Taxonomy" id="1805235"/>
    <lineage>
        <taxon>Bacteria</taxon>
        <taxon>Candidatus Kueneniibacteriota</taxon>
    </lineage>
</organism>
<dbReference type="PROSITE" id="PS51918">
    <property type="entry name" value="RADICAL_SAM"/>
    <property type="match status" value="1"/>
</dbReference>
<dbReference type="Pfam" id="PF04055">
    <property type="entry name" value="Radical_SAM"/>
    <property type="match status" value="1"/>
</dbReference>
<dbReference type="SUPFAM" id="SSF102114">
    <property type="entry name" value="Radical SAM enzymes"/>
    <property type="match status" value="1"/>
</dbReference>
<evidence type="ECO:0000256" key="4">
    <source>
        <dbReference type="ARBA" id="ARBA00023004"/>
    </source>
</evidence>
<dbReference type="Proteomes" id="UP000182465">
    <property type="component" value="Unassembled WGS sequence"/>
</dbReference>
<keyword evidence="4 6" id="KW-0408">Iron</keyword>
<dbReference type="InterPro" id="IPR007197">
    <property type="entry name" value="rSAM"/>
</dbReference>
<protein>
    <submittedName>
        <fullName evidence="8">AmmeMemoRadiSam system radical SAM enzyme</fullName>
    </submittedName>
</protein>
<dbReference type="InterPro" id="IPR016431">
    <property type="entry name" value="Pyrv-formate_lyase-activ_prd"/>
</dbReference>
<keyword evidence="2 6" id="KW-0949">S-adenosyl-L-methionine</keyword>
<dbReference type="Gene3D" id="3.20.20.70">
    <property type="entry name" value="Aldolase class I"/>
    <property type="match status" value="1"/>
</dbReference>
<gene>
    <name evidence="8" type="ORF">AUJ29_01025</name>
</gene>
<dbReference type="PANTHER" id="PTHR30352:SF5">
    <property type="entry name" value="PYRUVATE FORMATE-LYASE 1-ACTIVATING ENZYME"/>
    <property type="match status" value="1"/>
</dbReference>
<dbReference type="NCBIfam" id="TIGR04337">
    <property type="entry name" value="AmmeMemoSam_rS"/>
    <property type="match status" value="1"/>
</dbReference>
<reference evidence="8 9" key="1">
    <citation type="journal article" date="2016" name="Environ. Microbiol.">
        <title>Genomic resolution of a cold subsurface aquifer community provides metabolic insights for novel microbes adapted to high CO concentrations.</title>
        <authorList>
            <person name="Probst A.J."/>
            <person name="Castelle C.J."/>
            <person name="Singh A."/>
            <person name="Brown C.T."/>
            <person name="Anantharaman K."/>
            <person name="Sharon I."/>
            <person name="Hug L.A."/>
            <person name="Burstein D."/>
            <person name="Emerson J.B."/>
            <person name="Thomas B.C."/>
            <person name="Banfield J.F."/>
        </authorList>
    </citation>
    <scope>NUCLEOTIDE SEQUENCE [LARGE SCALE GENOMIC DNA]</scope>
    <source>
        <strain evidence="8">CG1_02_38_13</strain>
    </source>
</reference>
<dbReference type="PIRSF" id="PIRSF004869">
    <property type="entry name" value="PflX_prd"/>
    <property type="match status" value="1"/>
</dbReference>
<dbReference type="GO" id="GO:0046872">
    <property type="term" value="F:metal ion binding"/>
    <property type="evidence" value="ECO:0007669"/>
    <property type="project" value="UniProtKB-KW"/>
</dbReference>
<feature type="binding site" evidence="6">
    <location>
        <position position="82"/>
    </location>
    <ligand>
        <name>[4Fe-4S] cluster</name>
        <dbReference type="ChEBI" id="CHEBI:49883"/>
        <note>4Fe-4S-S-AdoMet</note>
    </ligand>
</feature>
<dbReference type="PANTHER" id="PTHR30352">
    <property type="entry name" value="PYRUVATE FORMATE-LYASE-ACTIVATING ENZYME"/>
    <property type="match status" value="1"/>
</dbReference>
<evidence type="ECO:0000256" key="3">
    <source>
        <dbReference type="ARBA" id="ARBA00022723"/>
    </source>
</evidence>
<keyword evidence="3 6" id="KW-0479">Metal-binding</keyword>
<proteinExistence type="predicted"/>
<dbReference type="InterPro" id="IPR013785">
    <property type="entry name" value="Aldolase_TIM"/>
</dbReference>
<dbReference type="AlphaFoldDB" id="A0A1J4U0Z8"/>
<evidence type="ECO:0000256" key="6">
    <source>
        <dbReference type="PIRSR" id="PIRSR004869-50"/>
    </source>
</evidence>
<keyword evidence="1" id="KW-0004">4Fe-4S</keyword>
<comment type="caution">
    <text evidence="8">The sequence shown here is derived from an EMBL/GenBank/DDBJ whole genome shotgun (WGS) entry which is preliminary data.</text>
</comment>
<dbReference type="EMBL" id="MNVB01000025">
    <property type="protein sequence ID" value="OIO17624.1"/>
    <property type="molecule type" value="Genomic_DNA"/>
</dbReference>
<keyword evidence="5 6" id="KW-0411">Iron-sulfur</keyword>